<feature type="region of interest" description="Disordered" evidence="11">
    <location>
        <begin position="371"/>
        <end position="392"/>
    </location>
</feature>
<dbReference type="GO" id="GO:0005634">
    <property type="term" value="C:nucleus"/>
    <property type="evidence" value="ECO:0007669"/>
    <property type="project" value="UniProtKB-SubCell"/>
</dbReference>
<evidence type="ECO:0000256" key="7">
    <source>
        <dbReference type="ARBA" id="ARBA00057395"/>
    </source>
</evidence>
<dbReference type="Pfam" id="PF22936">
    <property type="entry name" value="Pol_BBD"/>
    <property type="match status" value="1"/>
</dbReference>
<name>A0AA38CGW9_TAXCH</name>
<reference evidence="13 14" key="1">
    <citation type="journal article" date="2021" name="Nat. Plants">
        <title>The Taxus genome provides insights into paclitaxel biosynthesis.</title>
        <authorList>
            <person name="Xiong X."/>
            <person name="Gou J."/>
            <person name="Liao Q."/>
            <person name="Li Y."/>
            <person name="Zhou Q."/>
            <person name="Bi G."/>
            <person name="Li C."/>
            <person name="Du R."/>
            <person name="Wang X."/>
            <person name="Sun T."/>
            <person name="Guo L."/>
            <person name="Liang H."/>
            <person name="Lu P."/>
            <person name="Wu Y."/>
            <person name="Zhang Z."/>
            <person name="Ro D.K."/>
            <person name="Shang Y."/>
            <person name="Huang S."/>
            <person name="Yan J."/>
        </authorList>
    </citation>
    <scope>NUCLEOTIDE SEQUENCE [LARGE SCALE GENOMIC DNA]</scope>
    <source>
        <strain evidence="13">Ta-2019</strain>
    </source>
</reference>
<dbReference type="PANTHER" id="PTHR47640">
    <property type="entry name" value="TRNA SELENOCYSTEINE 1-ASSOCIATED PROTEIN 1-RELATED-RELATED"/>
    <property type="match status" value="1"/>
</dbReference>
<comment type="caution">
    <text evidence="13">The sequence shown here is derived from an EMBL/GenBank/DDBJ whole genome shotgun (WGS) entry which is preliminary data.</text>
</comment>
<keyword evidence="3" id="KW-0507">mRNA processing</keyword>
<gene>
    <name evidence="13" type="ORF">KI387_030648</name>
</gene>
<dbReference type="GO" id="GO:0003729">
    <property type="term" value="F:mRNA binding"/>
    <property type="evidence" value="ECO:0007669"/>
    <property type="project" value="InterPro"/>
</dbReference>
<dbReference type="InterPro" id="IPR012677">
    <property type="entry name" value="Nucleotide-bd_a/b_plait_sf"/>
</dbReference>
<evidence type="ECO:0000256" key="4">
    <source>
        <dbReference type="ARBA" id="ARBA00022737"/>
    </source>
</evidence>
<dbReference type="PROSITE" id="PS50102">
    <property type="entry name" value="RRM"/>
    <property type="match status" value="3"/>
</dbReference>
<evidence type="ECO:0000313" key="14">
    <source>
        <dbReference type="Proteomes" id="UP000824469"/>
    </source>
</evidence>
<dbReference type="EMBL" id="JAHRHJ020000010">
    <property type="protein sequence ID" value="KAH9298966.1"/>
    <property type="molecule type" value="Genomic_DNA"/>
</dbReference>
<evidence type="ECO:0000256" key="11">
    <source>
        <dbReference type="SAM" id="MobiDB-lite"/>
    </source>
</evidence>
<dbReference type="CDD" id="cd12345">
    <property type="entry name" value="RRM2_SECp43_like"/>
    <property type="match status" value="1"/>
</dbReference>
<dbReference type="PANTHER" id="PTHR47640:SF10">
    <property type="entry name" value="TRNA SELENOCYSTEINE 1-ASSOCIATED PROTEIN 1-RELATED"/>
    <property type="match status" value="1"/>
</dbReference>
<feature type="region of interest" description="Disordered" evidence="11">
    <location>
        <begin position="66"/>
        <end position="85"/>
    </location>
</feature>
<evidence type="ECO:0000256" key="5">
    <source>
        <dbReference type="ARBA" id="ARBA00022884"/>
    </source>
</evidence>
<dbReference type="SUPFAM" id="SSF54928">
    <property type="entry name" value="RNA-binding domain, RBD"/>
    <property type="match status" value="3"/>
</dbReference>
<keyword evidence="4" id="KW-0677">Repeat</keyword>
<feature type="domain" description="RRM" evidence="12">
    <location>
        <begin position="188"/>
        <end position="267"/>
    </location>
</feature>
<dbReference type="CDD" id="cd12344">
    <property type="entry name" value="RRM1_SECp43_like"/>
    <property type="match status" value="1"/>
</dbReference>
<feature type="compositionally biased region" description="Polar residues" evidence="11">
    <location>
        <begin position="272"/>
        <end position="300"/>
    </location>
</feature>
<dbReference type="FunFam" id="3.30.70.330:FF:000395">
    <property type="entry name" value="Polyadenylate-binding protein RBP47"/>
    <property type="match status" value="1"/>
</dbReference>
<dbReference type="AlphaFoldDB" id="A0AA38CGW9"/>
<sequence length="585" mass="65145">MMQPTPGVGPPLADANSQQQQWMQHQQMLMDMQQQQANQGMVMQQPPPQQQQPPNPMMAQQAFYQSQPPYQQQQQPMQLAPHQQHQQPMSADDVKTLWIGDLQFWMDENYLHTCFAHTGEVISAKVIRNKHTGQSEGYGFMEFVSRASAEKILLGYNGTVMPNTEQPFRLNWASFSMGERRTDGGPDHSIFVGDLASDVTDSMLQETFQSRYPSVKGAKVVIDSNTGRSKGYGFVRFGDENERARAMSEMNGQYCSTRPMRISAATPRKSAGFQQQYPSRAGSNGHHSQGFQSDPDLNNTTIFVGGLDPNATDEDLRQIFGQYGELVSVKIPVGKGCGFVQFGSRASAEEALQRLHGTIIGQQTIRLSWGRSPANKQQQQQGQPQADPNQWNGGAYYGQGYETYGYAPPPQDPAMYAYGGYPGYGNFHQQEKTKERALVAVVSLTPTWVIDLGASHHMNSFNIEFASLESCDMSSIWIGDDTSTPFFERGSIEVNGGTFNNVLSVPSLSTNLLSVYQITHLSQGVRVEFTMDFVYVIKLHSDNIIIVGTIDHHTRLYSFSHFIPTSNSSSDSPGLDDIYELTSDE</sequence>
<dbReference type="GO" id="GO:0006397">
    <property type="term" value="P:mRNA processing"/>
    <property type="evidence" value="ECO:0007669"/>
    <property type="project" value="UniProtKB-KW"/>
</dbReference>
<evidence type="ECO:0000313" key="13">
    <source>
        <dbReference type="EMBL" id="KAH9298966.1"/>
    </source>
</evidence>
<feature type="compositionally biased region" description="Pro residues" evidence="11">
    <location>
        <begin position="45"/>
        <end position="56"/>
    </location>
</feature>
<dbReference type="FunFam" id="3.30.70.330:FF:000650">
    <property type="entry name" value="Polyadenylate-binding protein RBP45"/>
    <property type="match status" value="1"/>
</dbReference>
<keyword evidence="5 10" id="KW-0694">RNA-binding</keyword>
<comment type="similarity">
    <text evidence="8">Belongs to the polyadenylate-binding RBP47 family.</text>
</comment>
<dbReference type="SMART" id="SM00360">
    <property type="entry name" value="RRM"/>
    <property type="match status" value="3"/>
</dbReference>
<comment type="function">
    <text evidence="7">Heterogeneous nuclear ribonucleoprotein (hnRNP)-protein binding the poly(A) tail of mRNA and probably involved in some steps of pre-mRNA maturation.</text>
</comment>
<keyword evidence="6" id="KW-0539">Nucleus</keyword>
<dbReference type="FunFam" id="3.30.70.330:FF:000144">
    <property type="entry name" value="Polyadenylate-binding protein RBP47B"/>
    <property type="match status" value="1"/>
</dbReference>
<evidence type="ECO:0000256" key="6">
    <source>
        <dbReference type="ARBA" id="ARBA00023242"/>
    </source>
</evidence>
<dbReference type="GO" id="GO:0005829">
    <property type="term" value="C:cytosol"/>
    <property type="evidence" value="ECO:0007669"/>
    <property type="project" value="TreeGrafter"/>
</dbReference>
<feature type="domain" description="RRM" evidence="12">
    <location>
        <begin position="95"/>
        <end position="175"/>
    </location>
</feature>
<dbReference type="InterPro" id="IPR035979">
    <property type="entry name" value="RBD_domain_sf"/>
</dbReference>
<feature type="compositionally biased region" description="Low complexity" evidence="11">
    <location>
        <begin position="18"/>
        <end position="44"/>
    </location>
</feature>
<dbReference type="OMA" id="DMSSIWI"/>
<comment type="subunit">
    <text evidence="9">Interacts with the poly(A) tail of mRNA in nucleus.</text>
</comment>
<feature type="region of interest" description="Disordered" evidence="11">
    <location>
        <begin position="265"/>
        <end position="300"/>
    </location>
</feature>
<dbReference type="InterPro" id="IPR000504">
    <property type="entry name" value="RRM_dom"/>
</dbReference>
<dbReference type="Pfam" id="PF00076">
    <property type="entry name" value="RRM_1"/>
    <property type="match status" value="3"/>
</dbReference>
<keyword evidence="14" id="KW-1185">Reference proteome</keyword>
<evidence type="ECO:0000256" key="3">
    <source>
        <dbReference type="ARBA" id="ARBA00022664"/>
    </source>
</evidence>
<dbReference type="CDD" id="cd12346">
    <property type="entry name" value="RRM3_NGR1_NAM8_like"/>
    <property type="match status" value="1"/>
</dbReference>
<evidence type="ECO:0000256" key="9">
    <source>
        <dbReference type="ARBA" id="ARBA00063471"/>
    </source>
</evidence>
<evidence type="ECO:0000256" key="8">
    <source>
        <dbReference type="ARBA" id="ARBA00061069"/>
    </source>
</evidence>
<evidence type="ECO:0000256" key="1">
    <source>
        <dbReference type="ARBA" id="ARBA00004123"/>
    </source>
</evidence>
<organism evidence="13 14">
    <name type="scientific">Taxus chinensis</name>
    <name type="common">Chinese yew</name>
    <name type="synonym">Taxus wallichiana var. chinensis</name>
    <dbReference type="NCBI Taxonomy" id="29808"/>
    <lineage>
        <taxon>Eukaryota</taxon>
        <taxon>Viridiplantae</taxon>
        <taxon>Streptophyta</taxon>
        <taxon>Embryophyta</taxon>
        <taxon>Tracheophyta</taxon>
        <taxon>Spermatophyta</taxon>
        <taxon>Pinopsida</taxon>
        <taxon>Pinidae</taxon>
        <taxon>Conifers II</taxon>
        <taxon>Cupressales</taxon>
        <taxon>Taxaceae</taxon>
        <taxon>Taxus</taxon>
    </lineage>
</organism>
<evidence type="ECO:0000256" key="10">
    <source>
        <dbReference type="PROSITE-ProRule" id="PRU00176"/>
    </source>
</evidence>
<dbReference type="InterPro" id="IPR054722">
    <property type="entry name" value="PolX-like_BBD"/>
</dbReference>
<feature type="region of interest" description="Disordered" evidence="11">
    <location>
        <begin position="1"/>
        <end position="57"/>
    </location>
</feature>
<dbReference type="InterPro" id="IPR050825">
    <property type="entry name" value="RBM42_RBP45_47-like"/>
</dbReference>
<proteinExistence type="inferred from homology"/>
<comment type="subcellular location">
    <subcellularLocation>
        <location evidence="2">Cytoplasmic granule</location>
    </subcellularLocation>
    <subcellularLocation>
        <location evidence="1">Nucleus</location>
    </subcellularLocation>
</comment>
<dbReference type="Proteomes" id="UP000824469">
    <property type="component" value="Unassembled WGS sequence"/>
</dbReference>
<protein>
    <recommendedName>
        <fullName evidence="12">RRM domain-containing protein</fullName>
    </recommendedName>
</protein>
<dbReference type="Gene3D" id="3.30.70.330">
    <property type="match status" value="3"/>
</dbReference>
<feature type="domain" description="RRM" evidence="12">
    <location>
        <begin position="300"/>
        <end position="372"/>
    </location>
</feature>
<evidence type="ECO:0000259" key="12">
    <source>
        <dbReference type="PROSITE" id="PS50102"/>
    </source>
</evidence>
<accession>A0AA38CGW9</accession>
<evidence type="ECO:0000256" key="2">
    <source>
        <dbReference type="ARBA" id="ARBA00004463"/>
    </source>
</evidence>